<evidence type="ECO:0008006" key="4">
    <source>
        <dbReference type="Google" id="ProtNLM"/>
    </source>
</evidence>
<evidence type="ECO:0000313" key="3">
    <source>
        <dbReference type="Proteomes" id="UP000029121"/>
    </source>
</evidence>
<proteinExistence type="predicted"/>
<dbReference type="Proteomes" id="UP000029121">
    <property type="component" value="Unassembled WGS sequence"/>
</dbReference>
<dbReference type="KEGG" id="crb:17891351"/>
<dbReference type="AlphaFoldDB" id="R0GA82"/>
<sequence length="71" mass="7787">MNCKTRFMSSMVMISIIIIFLLVSGKTEALPQNCIGSCKMLIDCATACIKMGYTTGQCVGWKDPDICCCDH</sequence>
<name>R0GA82_9BRAS</name>
<feature type="signal peptide" evidence="1">
    <location>
        <begin position="1"/>
        <end position="29"/>
    </location>
</feature>
<feature type="chain" id="PRO_5004351111" description="Knottin scorpion toxin-like domain-containing protein" evidence="1">
    <location>
        <begin position="30"/>
        <end position="71"/>
    </location>
</feature>
<evidence type="ECO:0000256" key="1">
    <source>
        <dbReference type="SAM" id="SignalP"/>
    </source>
</evidence>
<protein>
    <recommendedName>
        <fullName evidence="4">Knottin scorpion toxin-like domain-containing protein</fullName>
    </recommendedName>
</protein>
<keyword evidence="1" id="KW-0732">Signal</keyword>
<evidence type="ECO:0000313" key="2">
    <source>
        <dbReference type="EMBL" id="EOA32471.1"/>
    </source>
</evidence>
<accession>R0GA82</accession>
<keyword evidence="3" id="KW-1185">Reference proteome</keyword>
<gene>
    <name evidence="2" type="ORF">CARUB_v10015748mg</name>
</gene>
<dbReference type="EMBL" id="KB870807">
    <property type="protein sequence ID" value="EOA32471.1"/>
    <property type="molecule type" value="Genomic_DNA"/>
</dbReference>
<organism evidence="2 3">
    <name type="scientific">Capsella rubella</name>
    <dbReference type="NCBI Taxonomy" id="81985"/>
    <lineage>
        <taxon>Eukaryota</taxon>
        <taxon>Viridiplantae</taxon>
        <taxon>Streptophyta</taxon>
        <taxon>Embryophyta</taxon>
        <taxon>Tracheophyta</taxon>
        <taxon>Spermatophyta</taxon>
        <taxon>Magnoliopsida</taxon>
        <taxon>eudicotyledons</taxon>
        <taxon>Gunneridae</taxon>
        <taxon>Pentapetalae</taxon>
        <taxon>rosids</taxon>
        <taxon>malvids</taxon>
        <taxon>Brassicales</taxon>
        <taxon>Brassicaceae</taxon>
        <taxon>Camelineae</taxon>
        <taxon>Capsella</taxon>
    </lineage>
</organism>
<reference evidence="3" key="1">
    <citation type="journal article" date="2013" name="Nat. Genet.">
        <title>The Capsella rubella genome and the genomic consequences of rapid mating system evolution.</title>
        <authorList>
            <person name="Slotte T."/>
            <person name="Hazzouri K.M."/>
            <person name="Agren J.A."/>
            <person name="Koenig D."/>
            <person name="Maumus F."/>
            <person name="Guo Y.L."/>
            <person name="Steige K."/>
            <person name="Platts A.E."/>
            <person name="Escobar J.S."/>
            <person name="Newman L.K."/>
            <person name="Wang W."/>
            <person name="Mandakova T."/>
            <person name="Vello E."/>
            <person name="Smith L.M."/>
            <person name="Henz S.R."/>
            <person name="Steffen J."/>
            <person name="Takuno S."/>
            <person name="Brandvain Y."/>
            <person name="Coop G."/>
            <person name="Andolfatto P."/>
            <person name="Hu T.T."/>
            <person name="Blanchette M."/>
            <person name="Clark R.M."/>
            <person name="Quesneville H."/>
            <person name="Nordborg M."/>
            <person name="Gaut B.S."/>
            <person name="Lysak M.A."/>
            <person name="Jenkins J."/>
            <person name="Grimwood J."/>
            <person name="Chapman J."/>
            <person name="Prochnik S."/>
            <person name="Shu S."/>
            <person name="Rokhsar D."/>
            <person name="Schmutz J."/>
            <person name="Weigel D."/>
            <person name="Wright S.I."/>
        </authorList>
    </citation>
    <scope>NUCLEOTIDE SEQUENCE [LARGE SCALE GENOMIC DNA]</scope>
    <source>
        <strain evidence="3">cv. Monte Gargano</strain>
    </source>
</reference>
<dbReference type="OrthoDB" id="1020704at2759"/>